<proteinExistence type="predicted"/>
<dbReference type="GO" id="GO:0003677">
    <property type="term" value="F:DNA binding"/>
    <property type="evidence" value="ECO:0007669"/>
    <property type="project" value="UniProtKB-KW"/>
</dbReference>
<reference evidence="2 3" key="1">
    <citation type="submission" date="2020-08" db="EMBL/GenBank/DDBJ databases">
        <title>Genomic Encyclopedia of Type Strains, Phase IV (KMG-IV): sequencing the most valuable type-strain genomes for metagenomic binning, comparative biology and taxonomic classification.</title>
        <authorList>
            <person name="Goeker M."/>
        </authorList>
    </citation>
    <scope>NUCLEOTIDE SEQUENCE [LARGE SCALE GENOMIC DNA]</scope>
    <source>
        <strain evidence="2 3">DSM 24194</strain>
    </source>
</reference>
<dbReference type="InterPro" id="IPR000835">
    <property type="entry name" value="HTH_MarR-typ"/>
</dbReference>
<keyword evidence="2" id="KW-0238">DNA-binding</keyword>
<keyword evidence="3" id="KW-1185">Reference proteome</keyword>
<dbReference type="PANTHER" id="PTHR39515">
    <property type="entry name" value="CONSERVED PROTEIN"/>
    <property type="match status" value="1"/>
</dbReference>
<sequence>MWGTATPDALAHRLGALIDEIDLGRDDDRAARQQRAMLGAIGRAEPATLGEIAEATDRGAPALSRAVEMAVQAGLVDRRQDPENRRRLQLRLTEQGRLALQQGATNAGPLAARLSRLAQSELRAIERAVEILERMA</sequence>
<name>A0A839YZ35_9SPHN</name>
<dbReference type="SMART" id="SM00347">
    <property type="entry name" value="HTH_MARR"/>
    <property type="match status" value="1"/>
</dbReference>
<dbReference type="Proteomes" id="UP000578569">
    <property type="component" value="Unassembled WGS sequence"/>
</dbReference>
<dbReference type="Pfam" id="PF12802">
    <property type="entry name" value="MarR_2"/>
    <property type="match status" value="1"/>
</dbReference>
<evidence type="ECO:0000313" key="2">
    <source>
        <dbReference type="EMBL" id="MBB3764246.1"/>
    </source>
</evidence>
<dbReference type="PROSITE" id="PS50995">
    <property type="entry name" value="HTH_MARR_2"/>
    <property type="match status" value="1"/>
</dbReference>
<dbReference type="AlphaFoldDB" id="A0A839YZ35"/>
<feature type="domain" description="HTH marR-type" evidence="1">
    <location>
        <begin position="1"/>
        <end position="136"/>
    </location>
</feature>
<accession>A0A839YZ35</accession>
<dbReference type="InterPro" id="IPR052526">
    <property type="entry name" value="HTH-type_Bedaq_tolerance"/>
</dbReference>
<comment type="caution">
    <text evidence="2">The sequence shown here is derived from an EMBL/GenBank/DDBJ whole genome shotgun (WGS) entry which is preliminary data.</text>
</comment>
<dbReference type="Gene3D" id="1.10.10.10">
    <property type="entry name" value="Winged helix-like DNA-binding domain superfamily/Winged helix DNA-binding domain"/>
    <property type="match status" value="1"/>
</dbReference>
<protein>
    <submittedName>
        <fullName evidence="2">DNA-binding MarR family transcriptional regulator</fullName>
    </submittedName>
</protein>
<gene>
    <name evidence="2" type="ORF">FHS50_001269</name>
</gene>
<organism evidence="2 3">
    <name type="scientific">Sphingomicrobium lutaoense</name>
    <dbReference type="NCBI Taxonomy" id="515949"/>
    <lineage>
        <taxon>Bacteria</taxon>
        <taxon>Pseudomonadati</taxon>
        <taxon>Pseudomonadota</taxon>
        <taxon>Alphaproteobacteria</taxon>
        <taxon>Sphingomonadales</taxon>
        <taxon>Sphingomonadaceae</taxon>
        <taxon>Sphingomicrobium</taxon>
    </lineage>
</organism>
<evidence type="ECO:0000313" key="3">
    <source>
        <dbReference type="Proteomes" id="UP000578569"/>
    </source>
</evidence>
<dbReference type="SUPFAM" id="SSF46785">
    <property type="entry name" value="Winged helix' DNA-binding domain"/>
    <property type="match status" value="1"/>
</dbReference>
<evidence type="ECO:0000259" key="1">
    <source>
        <dbReference type="PROSITE" id="PS50995"/>
    </source>
</evidence>
<dbReference type="RefSeq" id="WP_183933523.1">
    <property type="nucleotide sequence ID" value="NZ_JACICF010000001.1"/>
</dbReference>
<dbReference type="GO" id="GO:0003700">
    <property type="term" value="F:DNA-binding transcription factor activity"/>
    <property type="evidence" value="ECO:0007669"/>
    <property type="project" value="InterPro"/>
</dbReference>
<dbReference type="EMBL" id="JACICF010000001">
    <property type="protein sequence ID" value="MBB3764246.1"/>
    <property type="molecule type" value="Genomic_DNA"/>
</dbReference>
<dbReference type="PANTHER" id="PTHR39515:SF2">
    <property type="entry name" value="HTH-TYPE TRANSCRIPTIONAL REGULATOR RV0880"/>
    <property type="match status" value="1"/>
</dbReference>
<dbReference type="InterPro" id="IPR036388">
    <property type="entry name" value="WH-like_DNA-bd_sf"/>
</dbReference>
<dbReference type="InterPro" id="IPR036390">
    <property type="entry name" value="WH_DNA-bd_sf"/>
</dbReference>